<dbReference type="PROSITE" id="PS50850">
    <property type="entry name" value="MFS"/>
    <property type="match status" value="1"/>
</dbReference>
<dbReference type="EMBL" id="CVQH01021218">
    <property type="protein sequence ID" value="CRK29699.1"/>
    <property type="molecule type" value="Genomic_DNA"/>
</dbReference>
<proteinExistence type="predicted"/>
<evidence type="ECO:0000256" key="2">
    <source>
        <dbReference type="ARBA" id="ARBA00022692"/>
    </source>
</evidence>
<feature type="transmembrane region" description="Helical" evidence="6">
    <location>
        <begin position="134"/>
        <end position="156"/>
    </location>
</feature>
<feature type="compositionally biased region" description="Acidic residues" evidence="5">
    <location>
        <begin position="549"/>
        <end position="559"/>
    </location>
</feature>
<evidence type="ECO:0000313" key="8">
    <source>
        <dbReference type="EMBL" id="CRK29699.1"/>
    </source>
</evidence>
<feature type="transmembrane region" description="Helical" evidence="6">
    <location>
        <begin position="409"/>
        <end position="428"/>
    </location>
</feature>
<evidence type="ECO:0000256" key="1">
    <source>
        <dbReference type="ARBA" id="ARBA00004141"/>
    </source>
</evidence>
<evidence type="ECO:0000256" key="3">
    <source>
        <dbReference type="ARBA" id="ARBA00022989"/>
    </source>
</evidence>
<feature type="domain" description="Major facilitator superfamily (MFS) profile" evidence="7">
    <location>
        <begin position="78"/>
        <end position="526"/>
    </location>
</feature>
<evidence type="ECO:0000259" key="7">
    <source>
        <dbReference type="PROSITE" id="PS50850"/>
    </source>
</evidence>
<dbReference type="SUPFAM" id="SSF103473">
    <property type="entry name" value="MFS general substrate transporter"/>
    <property type="match status" value="1"/>
</dbReference>
<keyword evidence="3 6" id="KW-1133">Transmembrane helix</keyword>
<dbReference type="Gene3D" id="1.20.1250.20">
    <property type="entry name" value="MFS general substrate transporter like domains"/>
    <property type="match status" value="1"/>
</dbReference>
<dbReference type="InterPro" id="IPR020846">
    <property type="entry name" value="MFS_dom"/>
</dbReference>
<sequence length="559" mass="60867">MNRYRGDADAEVEPLLEDDVGDFALFPDVEAEDEPWIASPSVASRGRARWQSGWTTWKTATSKLNVNRFRPDTPFAIVLLLATIKGILVASGVLLMTPMVRLMEDAICHVHYHKDISEPIDEKDCKVDDVQSQLAYLGGIGALMASLVTLVIAFPYGVLADRMGRKPAFFLAYVGILLGFGWGPFVLSFPHFPSIWVLLLGHVFFLIGGGVPLAINNIYAMAADVSNEADRSTHFLYLSVGAVIAGLLAPLVSGFLLQTYGPWVPIRIVFCLSPVIFTAASLLPETLRVKLPDGDAIPEPTKPFVATVKDHVRTSLTELASAKVLLRNRSVLFCLLAPLTASTMFNSGSSTLSQYISKYFSWSLAQTSYILSPIALCHLLVLAALPRLSAHLLKPRRRLRLNDFTKDLLLTRASYGILAISAFLQAVSPSIVPFLLAIALGTLGSATPPLTRALITAFVEKEHTSRLYAICSIVETLGAFIGGPVLAWTFSAGMHMGGIMRGLPWLYVSFLYACATAAFMMVREPKHIKPPVQTESGEEGVDGMGYESAAEDEEDFAAR</sequence>
<accession>A0A0G4M5Z6</accession>
<feature type="transmembrane region" description="Helical" evidence="6">
    <location>
        <begin position="434"/>
        <end position="455"/>
    </location>
</feature>
<keyword evidence="2 6" id="KW-0812">Transmembrane</keyword>
<keyword evidence="9" id="KW-1185">Reference proteome</keyword>
<feature type="transmembrane region" description="Helical" evidence="6">
    <location>
        <begin position="369"/>
        <end position="388"/>
    </location>
</feature>
<dbReference type="InterPro" id="IPR011701">
    <property type="entry name" value="MFS"/>
</dbReference>
<dbReference type="InterPro" id="IPR036259">
    <property type="entry name" value="MFS_trans_sf"/>
</dbReference>
<protein>
    <recommendedName>
        <fullName evidence="7">Major facilitator superfamily (MFS) profile domain-containing protein</fullName>
    </recommendedName>
</protein>
<dbReference type="AlphaFoldDB" id="A0A0G4M5Z6"/>
<dbReference type="GO" id="GO:0022857">
    <property type="term" value="F:transmembrane transporter activity"/>
    <property type="evidence" value="ECO:0007669"/>
    <property type="project" value="InterPro"/>
</dbReference>
<feature type="transmembrane region" description="Helical" evidence="6">
    <location>
        <begin position="75"/>
        <end position="96"/>
    </location>
</feature>
<feature type="region of interest" description="Disordered" evidence="5">
    <location>
        <begin position="530"/>
        <end position="559"/>
    </location>
</feature>
<dbReference type="GO" id="GO:0016020">
    <property type="term" value="C:membrane"/>
    <property type="evidence" value="ECO:0007669"/>
    <property type="project" value="UniProtKB-SubCell"/>
</dbReference>
<gene>
    <name evidence="8" type="ORF">BN1708_015646</name>
</gene>
<reference evidence="8 9" key="1">
    <citation type="submission" date="2015-05" db="EMBL/GenBank/DDBJ databases">
        <authorList>
            <person name="Wang D.B."/>
            <person name="Wang M."/>
        </authorList>
    </citation>
    <scope>NUCLEOTIDE SEQUENCE [LARGE SCALE GENOMIC DNA]</scope>
    <source>
        <strain evidence="8">VL1</strain>
    </source>
</reference>
<feature type="transmembrane region" description="Helical" evidence="6">
    <location>
        <begin position="235"/>
        <end position="257"/>
    </location>
</feature>
<feature type="transmembrane region" description="Helical" evidence="6">
    <location>
        <begin position="502"/>
        <end position="522"/>
    </location>
</feature>
<dbReference type="Pfam" id="PF07690">
    <property type="entry name" value="MFS_1"/>
    <property type="match status" value="1"/>
</dbReference>
<feature type="transmembrane region" description="Helical" evidence="6">
    <location>
        <begin position="195"/>
        <end position="215"/>
    </location>
</feature>
<organism evidence="8 9">
    <name type="scientific">Verticillium longisporum</name>
    <name type="common">Verticillium dahliae var. longisporum</name>
    <dbReference type="NCBI Taxonomy" id="100787"/>
    <lineage>
        <taxon>Eukaryota</taxon>
        <taxon>Fungi</taxon>
        <taxon>Dikarya</taxon>
        <taxon>Ascomycota</taxon>
        <taxon>Pezizomycotina</taxon>
        <taxon>Sordariomycetes</taxon>
        <taxon>Hypocreomycetidae</taxon>
        <taxon>Glomerellales</taxon>
        <taxon>Plectosphaerellaceae</taxon>
        <taxon>Verticillium</taxon>
    </lineage>
</organism>
<feature type="transmembrane region" description="Helical" evidence="6">
    <location>
        <begin position="467"/>
        <end position="490"/>
    </location>
</feature>
<feature type="transmembrane region" description="Helical" evidence="6">
    <location>
        <begin position="263"/>
        <end position="283"/>
    </location>
</feature>
<evidence type="ECO:0000256" key="6">
    <source>
        <dbReference type="SAM" id="Phobius"/>
    </source>
</evidence>
<comment type="subcellular location">
    <subcellularLocation>
        <location evidence="1">Membrane</location>
        <topology evidence="1">Multi-pass membrane protein</topology>
    </subcellularLocation>
</comment>
<feature type="transmembrane region" description="Helical" evidence="6">
    <location>
        <begin position="168"/>
        <end position="189"/>
    </location>
</feature>
<evidence type="ECO:0000256" key="4">
    <source>
        <dbReference type="ARBA" id="ARBA00023136"/>
    </source>
</evidence>
<feature type="transmembrane region" description="Helical" evidence="6">
    <location>
        <begin position="331"/>
        <end position="349"/>
    </location>
</feature>
<name>A0A0G4M5Z6_VERLO</name>
<evidence type="ECO:0000256" key="5">
    <source>
        <dbReference type="SAM" id="MobiDB-lite"/>
    </source>
</evidence>
<dbReference type="Proteomes" id="UP000044602">
    <property type="component" value="Unassembled WGS sequence"/>
</dbReference>
<dbReference type="PANTHER" id="PTHR23507">
    <property type="entry name" value="ZGC:174356"/>
    <property type="match status" value="1"/>
</dbReference>
<evidence type="ECO:0000313" key="9">
    <source>
        <dbReference type="Proteomes" id="UP000044602"/>
    </source>
</evidence>
<keyword evidence="4 6" id="KW-0472">Membrane</keyword>
<dbReference type="PANTHER" id="PTHR23507:SF1">
    <property type="entry name" value="FI18259P1-RELATED"/>
    <property type="match status" value="1"/>
</dbReference>